<evidence type="ECO:0000256" key="1">
    <source>
        <dbReference type="SAM" id="MobiDB-lite"/>
    </source>
</evidence>
<protein>
    <submittedName>
        <fullName evidence="2">Uncharacterized protein</fullName>
    </submittedName>
</protein>
<organism evidence="2 3">
    <name type="scientific">Xylaria multiplex</name>
    <dbReference type="NCBI Taxonomy" id="323545"/>
    <lineage>
        <taxon>Eukaryota</taxon>
        <taxon>Fungi</taxon>
        <taxon>Dikarya</taxon>
        <taxon>Ascomycota</taxon>
        <taxon>Pezizomycotina</taxon>
        <taxon>Sordariomycetes</taxon>
        <taxon>Xylariomycetidae</taxon>
        <taxon>Xylariales</taxon>
        <taxon>Xylariaceae</taxon>
        <taxon>Xylaria</taxon>
    </lineage>
</organism>
<evidence type="ECO:0000313" key="3">
    <source>
        <dbReference type="Proteomes" id="UP000481858"/>
    </source>
</evidence>
<feature type="compositionally biased region" description="Low complexity" evidence="1">
    <location>
        <begin position="81"/>
        <end position="95"/>
    </location>
</feature>
<gene>
    <name evidence="2" type="ORF">GQX73_g10110</name>
</gene>
<sequence>MDASRLAAFTSAANTICYKSAADPRWAKVDLHMIVEALHHELSEFALPQKQALPGESVAGNLYILDKAPPAQIPDHKSSKNNNNKNQAAPTNAANPRDGQESVGSDALSDTSFTPPKNIGKCVRFDEDGRRHVILPPGAVDRTPKQRFVREDKNRQRKLLPPPGFDDLAPAHIIEVQQEPEGLTFERKRVFKNPAVKFGGISLAMMREQPQRFEKLRQMHSEKRKDASKKHKSKKHQRSQSQPLISVTTDGKTTHWQSWFLKGVFDAEEDLLYNSRWPASSF</sequence>
<dbReference type="AlphaFoldDB" id="A0A7C8IKN3"/>
<feature type="region of interest" description="Disordered" evidence="1">
    <location>
        <begin position="69"/>
        <end position="166"/>
    </location>
</feature>
<dbReference type="InParanoid" id="A0A7C8IKN3"/>
<feature type="compositionally biased region" description="Basic residues" evidence="1">
    <location>
        <begin position="226"/>
        <end position="238"/>
    </location>
</feature>
<dbReference type="OrthoDB" id="4779247at2759"/>
<feature type="region of interest" description="Disordered" evidence="1">
    <location>
        <begin position="219"/>
        <end position="248"/>
    </location>
</feature>
<accession>A0A7C8IKN3</accession>
<name>A0A7C8IKN3_9PEZI</name>
<feature type="compositionally biased region" description="Basic and acidic residues" evidence="1">
    <location>
        <begin position="142"/>
        <end position="154"/>
    </location>
</feature>
<dbReference type="EMBL" id="WUBL01000202">
    <property type="protein sequence ID" value="KAF2963463.1"/>
    <property type="molecule type" value="Genomic_DNA"/>
</dbReference>
<dbReference type="Proteomes" id="UP000481858">
    <property type="component" value="Unassembled WGS sequence"/>
</dbReference>
<reference evidence="2 3" key="1">
    <citation type="submission" date="2019-12" db="EMBL/GenBank/DDBJ databases">
        <title>Draft genome sequence of the ascomycete Xylaria multiplex DSM 110363.</title>
        <authorList>
            <person name="Buettner E."/>
            <person name="Kellner H."/>
        </authorList>
    </citation>
    <scope>NUCLEOTIDE SEQUENCE [LARGE SCALE GENOMIC DNA]</scope>
    <source>
        <strain evidence="2 3">DSM 110363</strain>
    </source>
</reference>
<evidence type="ECO:0000313" key="2">
    <source>
        <dbReference type="EMBL" id="KAF2963463.1"/>
    </source>
</evidence>
<comment type="caution">
    <text evidence="2">The sequence shown here is derived from an EMBL/GenBank/DDBJ whole genome shotgun (WGS) entry which is preliminary data.</text>
</comment>
<keyword evidence="3" id="KW-1185">Reference proteome</keyword>
<proteinExistence type="predicted"/>